<evidence type="ECO:0000256" key="1">
    <source>
        <dbReference type="SAM" id="MobiDB-lite"/>
    </source>
</evidence>
<accession>A0A3P7F0L5</accession>
<dbReference type="EMBL" id="UYWY01004616">
    <property type="protein sequence ID" value="VDM29250.1"/>
    <property type="molecule type" value="Genomic_DNA"/>
</dbReference>
<organism evidence="2">
    <name type="scientific">Toxocara canis</name>
    <name type="common">Canine roundworm</name>
    <dbReference type="NCBI Taxonomy" id="6265"/>
    <lineage>
        <taxon>Eukaryota</taxon>
        <taxon>Metazoa</taxon>
        <taxon>Ecdysozoa</taxon>
        <taxon>Nematoda</taxon>
        <taxon>Chromadorea</taxon>
        <taxon>Rhabditida</taxon>
        <taxon>Spirurina</taxon>
        <taxon>Ascaridomorpha</taxon>
        <taxon>Ascaridoidea</taxon>
        <taxon>Toxocaridae</taxon>
        <taxon>Toxocara</taxon>
    </lineage>
</organism>
<evidence type="ECO:0000313" key="2">
    <source>
        <dbReference type="EMBL" id="VDM29250.1"/>
    </source>
</evidence>
<dbReference type="AlphaFoldDB" id="A0A3P7F0L5"/>
<proteinExistence type="predicted"/>
<gene>
    <name evidence="2" type="ORF">TCNE_LOCUS3533</name>
</gene>
<feature type="region of interest" description="Disordered" evidence="1">
    <location>
        <begin position="30"/>
        <end position="58"/>
    </location>
</feature>
<protein>
    <submittedName>
        <fullName evidence="2">Uncharacterized protein</fullName>
    </submittedName>
</protein>
<reference evidence="2" key="1">
    <citation type="submission" date="2018-11" db="EMBL/GenBank/DDBJ databases">
        <authorList>
            <consortium name="Pathogen Informatics"/>
        </authorList>
    </citation>
    <scope>NUCLEOTIDE SEQUENCE [LARGE SCALE GENOMIC DNA]</scope>
</reference>
<sequence length="77" mass="8221">MNPGRTPSVDLSCTEDSQVKQQGIISLQETRKRVHGTSSGVSATEEPPVRARRSNADSLVSNGSATTFIGRENVSSF</sequence>
<name>A0A3P7F0L5_TOXCA</name>